<dbReference type="InterPro" id="IPR000182">
    <property type="entry name" value="GNAT_dom"/>
</dbReference>
<dbReference type="InParanoid" id="A0A1Y2EGT1"/>
<dbReference type="Proteomes" id="UP000193467">
    <property type="component" value="Unassembled WGS sequence"/>
</dbReference>
<dbReference type="AlphaFoldDB" id="A0A1Y2EGT1"/>
<feature type="domain" description="N-acetyltransferase" evidence="1">
    <location>
        <begin position="154"/>
        <end position="295"/>
    </location>
</feature>
<dbReference type="SUPFAM" id="SSF55729">
    <property type="entry name" value="Acyl-CoA N-acyltransferases (Nat)"/>
    <property type="match status" value="1"/>
</dbReference>
<dbReference type="Gene3D" id="3.40.630.30">
    <property type="match status" value="1"/>
</dbReference>
<dbReference type="CDD" id="cd04301">
    <property type="entry name" value="NAT_SF"/>
    <property type="match status" value="1"/>
</dbReference>
<dbReference type="InterPro" id="IPR053225">
    <property type="entry name" value="Acyl-CoA_N-acyltransferase"/>
</dbReference>
<gene>
    <name evidence="2" type="ORF">BCR35DRAFT_307866</name>
</gene>
<comment type="caution">
    <text evidence="2">The sequence shown here is derived from an EMBL/GenBank/DDBJ whole genome shotgun (WGS) entry which is preliminary data.</text>
</comment>
<evidence type="ECO:0000313" key="2">
    <source>
        <dbReference type="EMBL" id="ORY70793.1"/>
    </source>
</evidence>
<reference evidence="2 3" key="1">
    <citation type="submission" date="2016-07" db="EMBL/GenBank/DDBJ databases">
        <title>Pervasive Adenine N6-methylation of Active Genes in Fungi.</title>
        <authorList>
            <consortium name="DOE Joint Genome Institute"/>
            <person name="Mondo S.J."/>
            <person name="Dannebaum R.O."/>
            <person name="Kuo R.C."/>
            <person name="Labutti K."/>
            <person name="Haridas S."/>
            <person name="Kuo A."/>
            <person name="Salamov A."/>
            <person name="Ahrendt S.R."/>
            <person name="Lipzen A."/>
            <person name="Sullivan W."/>
            <person name="Andreopoulos W.B."/>
            <person name="Clum A."/>
            <person name="Lindquist E."/>
            <person name="Daum C."/>
            <person name="Ramamoorthy G.K."/>
            <person name="Gryganskyi A."/>
            <person name="Culley D."/>
            <person name="Magnuson J.K."/>
            <person name="James T.Y."/>
            <person name="O'Malley M.A."/>
            <person name="Stajich J.E."/>
            <person name="Spatafora J.W."/>
            <person name="Visel A."/>
            <person name="Grigoriev I.V."/>
        </authorList>
    </citation>
    <scope>NUCLEOTIDE SEQUENCE [LARGE SCALE GENOMIC DNA]</scope>
    <source>
        <strain evidence="2 3">62-1032</strain>
    </source>
</reference>
<sequence length="295" mass="32619">MSHLHHWPPSSLPLLASHLAPHLPVSLPSYNTVLLPNPTVTFHATFPPNASTPEVWVLLADFGNQVRPFCSVESGDEDGGKQEEGEKLLLSALGEWFRALPAERDGPISIGAVHERWIPVMRRRLNPTHVGEYRTHLAPEGKAEREARRLPEGVSVGEARPEDIDEILSTSEVAHPPSYLLSRLPFSTALFLATPSSSSSPSAEEPLLIASCFTHRDGCLGTLHVSSSHRRQGLARIIIEAREKRLQEQGGEGVRGFAHVALRNEESRGLMRAMGWEENWGVAWVRCERSVWLGV</sequence>
<accession>A0A1Y2EGT1</accession>
<dbReference type="PANTHER" id="PTHR20958">
    <property type="entry name" value="GLYCINE N-ACYLTRANSFERASE-LIKE PROTEIN"/>
    <property type="match status" value="1"/>
</dbReference>
<dbReference type="PANTHER" id="PTHR20958:SF6">
    <property type="entry name" value="GLYCINE N-ACYLTRANSFERASE-LIKE PROTEIN"/>
    <property type="match status" value="1"/>
</dbReference>
<dbReference type="GO" id="GO:0016747">
    <property type="term" value="F:acyltransferase activity, transferring groups other than amino-acyl groups"/>
    <property type="evidence" value="ECO:0007669"/>
    <property type="project" value="InterPro"/>
</dbReference>
<keyword evidence="3" id="KW-1185">Reference proteome</keyword>
<dbReference type="EMBL" id="MCGR01000054">
    <property type="protein sequence ID" value="ORY70793.1"/>
    <property type="molecule type" value="Genomic_DNA"/>
</dbReference>
<evidence type="ECO:0000259" key="1">
    <source>
        <dbReference type="PROSITE" id="PS51186"/>
    </source>
</evidence>
<dbReference type="PROSITE" id="PS51186">
    <property type="entry name" value="GNAT"/>
    <property type="match status" value="1"/>
</dbReference>
<name>A0A1Y2EGT1_9BASI</name>
<dbReference type="OrthoDB" id="61870at2759"/>
<organism evidence="2 3">
    <name type="scientific">Leucosporidium creatinivorum</name>
    <dbReference type="NCBI Taxonomy" id="106004"/>
    <lineage>
        <taxon>Eukaryota</taxon>
        <taxon>Fungi</taxon>
        <taxon>Dikarya</taxon>
        <taxon>Basidiomycota</taxon>
        <taxon>Pucciniomycotina</taxon>
        <taxon>Microbotryomycetes</taxon>
        <taxon>Leucosporidiales</taxon>
        <taxon>Leucosporidium</taxon>
    </lineage>
</organism>
<dbReference type="Pfam" id="PF08445">
    <property type="entry name" value="FR47"/>
    <property type="match status" value="1"/>
</dbReference>
<protein>
    <recommendedName>
        <fullName evidence="1">N-acetyltransferase domain-containing protein</fullName>
    </recommendedName>
</protein>
<dbReference type="InterPro" id="IPR013653">
    <property type="entry name" value="GCN5-like_dom"/>
</dbReference>
<proteinExistence type="predicted"/>
<feature type="non-terminal residue" evidence="2">
    <location>
        <position position="295"/>
    </location>
</feature>
<evidence type="ECO:0000313" key="3">
    <source>
        <dbReference type="Proteomes" id="UP000193467"/>
    </source>
</evidence>
<dbReference type="InterPro" id="IPR016181">
    <property type="entry name" value="Acyl_CoA_acyltransferase"/>
</dbReference>